<dbReference type="InterPro" id="IPR047785">
    <property type="entry name" value="tRNA_MNMC2"/>
</dbReference>
<evidence type="ECO:0000256" key="2">
    <source>
        <dbReference type="ARBA" id="ARBA00022603"/>
    </source>
</evidence>
<keyword evidence="3 10" id="KW-0285">Flavoprotein</keyword>
<evidence type="ECO:0000256" key="9">
    <source>
        <dbReference type="ARBA" id="ARBA00023268"/>
    </source>
</evidence>
<dbReference type="AlphaFoldDB" id="A0A7R6R6T4"/>
<dbReference type="NCBIfam" id="NF002483">
    <property type="entry name" value="PRK01747.1-4"/>
    <property type="match status" value="1"/>
</dbReference>
<evidence type="ECO:0000256" key="8">
    <source>
        <dbReference type="ARBA" id="ARBA00023002"/>
    </source>
</evidence>
<dbReference type="GO" id="GO:0005737">
    <property type="term" value="C:cytoplasm"/>
    <property type="evidence" value="ECO:0007669"/>
    <property type="project" value="UniProtKB-SubCell"/>
</dbReference>
<dbReference type="EC" id="1.5.-.-" evidence="10"/>
<reference evidence="14" key="1">
    <citation type="submission" date="2020-01" db="EMBL/GenBank/DDBJ databases">
        <title>Phosphoaccumulans saitamaens gen. nov., sp. nov., a polyphosphate accumulating bacterium isolated from surface river water.</title>
        <authorList>
            <person name="Watanabe K."/>
            <person name="Suda W."/>
        </authorList>
    </citation>
    <scope>NUCLEOTIDE SEQUENCE [LARGE SCALE GENOMIC DNA]</scope>
    <source>
        <strain evidence="14">ICHIAU1</strain>
    </source>
</reference>
<sequence>MAITPATLSQTDDGTPYALVYDDVYHSRAGAIAQARHVFLGGNQIPARWANRDSFVIVETGFGLGLNFLTTWATWLAQTDDERCKRLHFVSVEKHPLLKADLIRLLEPYKSELAAHTIAALVEHWPELVEGTHRLEFEQGQVILTLIFGDAETALPQLAARADAIYLDGFSPAKNPDIWSERVCQALARLSGEGTTLATWSVNGALRRRLTACGFELTLTPGFAQKREMLCGRFKERRPHPNPSMTPGHALIIGAGLAGTATAERLAARGWRCTILEANTLACGASGNKAGVIRPQPSADDNLLARLTRAGCFSTLARLERLKISGNPVDWDACGVLHLAKDADQASLMQRTVAQLKAPTELLDWVSKSQASELAGLPVAAGGWWFSLGGWVNPSDYCQQLLKASGATFIENARVSSLAHDAHGWLAHDDKGALLARGDVVVLANATAIPTLAAPFSDALPIRPARGQTTVYAAPPGPAPKTVVCRSGYWTPSIRGESTSGASFIVDDTDLTIRPREHADNLAMLAGISPDAAAALPASDDMLLQGKVGLRPVVPDRLPLVGQVPSRQPAERSSLSRAARARVPGLYVNSGYGARGILLASLCAELLASQIAGEPLPLPKDLVRAIDPMRYAHKKTSIEETHHEN</sequence>
<dbReference type="HAMAP" id="MF_01102">
    <property type="entry name" value="MnmC"/>
    <property type="match status" value="1"/>
</dbReference>
<dbReference type="EMBL" id="AP022345">
    <property type="protein sequence ID" value="BBU69004.1"/>
    <property type="molecule type" value="Genomic_DNA"/>
</dbReference>
<dbReference type="Pfam" id="PF01266">
    <property type="entry name" value="DAO"/>
    <property type="match status" value="1"/>
</dbReference>
<keyword evidence="2 10" id="KW-0489">Methyltransferase</keyword>
<feature type="region of interest" description="tRNA (mnm(5)s(2)U34)-methyltransferase" evidence="10">
    <location>
        <begin position="1"/>
        <end position="235"/>
    </location>
</feature>
<dbReference type="GO" id="GO:0002097">
    <property type="term" value="P:tRNA wobble base modification"/>
    <property type="evidence" value="ECO:0007669"/>
    <property type="project" value="UniProtKB-UniRule"/>
</dbReference>
<dbReference type="Proteomes" id="UP000463961">
    <property type="component" value="Chromosome"/>
</dbReference>
<keyword evidence="5 10" id="KW-0949">S-adenosyl-L-methionine</keyword>
<dbReference type="PANTHER" id="PTHR13847:SF283">
    <property type="entry name" value="TRNA 5-METHYLAMINOMETHYL-2-THIOURIDINE BIOSYNTHESIS BIFUNCTIONAL PROTEIN MNMC"/>
    <property type="match status" value="1"/>
</dbReference>
<comment type="similarity">
    <text evidence="10">In the N-terminal section; belongs to the methyltransferase superfamily. tRNA (mnm(5)s(2)U34)-methyltransferase family.</text>
</comment>
<keyword evidence="14" id="KW-1185">Reference proteome</keyword>
<proteinExistence type="inferred from homology"/>
<name>A0A7R6R6T4_9RHOO</name>
<evidence type="ECO:0000256" key="3">
    <source>
        <dbReference type="ARBA" id="ARBA00022630"/>
    </source>
</evidence>
<dbReference type="PANTHER" id="PTHR13847">
    <property type="entry name" value="SARCOSINE DEHYDROGENASE-RELATED"/>
    <property type="match status" value="1"/>
</dbReference>
<feature type="domain" description="FAD dependent oxidoreductase" evidence="11">
    <location>
        <begin position="250"/>
        <end position="609"/>
    </location>
</feature>
<keyword evidence="9 10" id="KW-0511">Multifunctional enzyme</keyword>
<dbReference type="Pfam" id="PF05430">
    <property type="entry name" value="Methyltransf_30"/>
    <property type="match status" value="1"/>
</dbReference>
<evidence type="ECO:0000259" key="11">
    <source>
        <dbReference type="Pfam" id="PF01266"/>
    </source>
</evidence>
<gene>
    <name evidence="10 13" type="primary">mnmC</name>
    <name evidence="13" type="ORF">ICHIAU1_12870</name>
</gene>
<comment type="similarity">
    <text evidence="10">In the C-terminal section; belongs to the DAO family.</text>
</comment>
<dbReference type="InterPro" id="IPR023032">
    <property type="entry name" value="tRNA_MAMT_biosynth_bifunc_MnmC"/>
</dbReference>
<dbReference type="NCBIfam" id="TIGR03197">
    <property type="entry name" value="MnmC_Cterm"/>
    <property type="match status" value="1"/>
</dbReference>
<dbReference type="SUPFAM" id="SSF54373">
    <property type="entry name" value="FAD-linked reductases, C-terminal domain"/>
    <property type="match status" value="1"/>
</dbReference>
<dbReference type="GO" id="GO:0004808">
    <property type="term" value="F:tRNA (5-methylaminomethyl-2-thiouridylate)(34)-methyltransferase activity"/>
    <property type="evidence" value="ECO:0007669"/>
    <property type="project" value="UniProtKB-EC"/>
</dbReference>
<dbReference type="GO" id="GO:0032259">
    <property type="term" value="P:methylation"/>
    <property type="evidence" value="ECO:0007669"/>
    <property type="project" value="UniProtKB-KW"/>
</dbReference>
<keyword evidence="6 10" id="KW-0819">tRNA processing</keyword>
<keyword evidence="1 10" id="KW-0963">Cytoplasm</keyword>
<dbReference type="InterPro" id="IPR029063">
    <property type="entry name" value="SAM-dependent_MTases_sf"/>
</dbReference>
<dbReference type="SUPFAM" id="SSF51905">
    <property type="entry name" value="FAD/NAD(P)-binding domain"/>
    <property type="match status" value="1"/>
</dbReference>
<keyword evidence="8 10" id="KW-0560">Oxidoreductase</keyword>
<dbReference type="OrthoDB" id="9786494at2"/>
<keyword evidence="7 10" id="KW-0274">FAD</keyword>
<dbReference type="GO" id="GO:0016645">
    <property type="term" value="F:oxidoreductase activity, acting on the CH-NH group of donors"/>
    <property type="evidence" value="ECO:0007669"/>
    <property type="project" value="InterPro"/>
</dbReference>
<feature type="region of interest" description="FAD-dependent cmnm(5)s(2)U34 oxidoreductase" evidence="10">
    <location>
        <begin position="253"/>
        <end position="645"/>
    </location>
</feature>
<feature type="domain" description="MnmC-like methyltransferase" evidence="12">
    <location>
        <begin position="116"/>
        <end position="233"/>
    </location>
</feature>
<dbReference type="InterPro" id="IPR008471">
    <property type="entry name" value="MnmC-like_methylTransf"/>
</dbReference>
<evidence type="ECO:0000256" key="4">
    <source>
        <dbReference type="ARBA" id="ARBA00022679"/>
    </source>
</evidence>
<keyword evidence="4 10" id="KW-0808">Transferase</keyword>
<dbReference type="InterPro" id="IPR017610">
    <property type="entry name" value="tRNA_S-uridine_synth_MnmC_C"/>
</dbReference>
<comment type="function">
    <text evidence="10">Catalyzes the last two steps in the biosynthesis of 5-methylaminomethyl-2-thiouridine (mnm(5)s(2)U) at the wobble position (U34) in tRNA. Catalyzes the FAD-dependent demodification of cmnm(5)s(2)U34 to nm(5)s(2)U34, followed by the transfer of a methyl group from S-adenosyl-L-methionine to nm(5)s(2)U34, to form mnm(5)s(2)U34.</text>
</comment>
<evidence type="ECO:0000259" key="12">
    <source>
        <dbReference type="Pfam" id="PF05430"/>
    </source>
</evidence>
<evidence type="ECO:0000256" key="1">
    <source>
        <dbReference type="ARBA" id="ARBA00022490"/>
    </source>
</evidence>
<evidence type="ECO:0000256" key="10">
    <source>
        <dbReference type="HAMAP-Rule" id="MF_01102"/>
    </source>
</evidence>
<dbReference type="NCBIfam" id="NF002481">
    <property type="entry name" value="PRK01747.1-2"/>
    <property type="match status" value="1"/>
</dbReference>
<dbReference type="Gene3D" id="3.40.50.150">
    <property type="entry name" value="Vaccinia Virus protein VP39"/>
    <property type="match status" value="1"/>
</dbReference>
<dbReference type="InterPro" id="IPR006076">
    <property type="entry name" value="FAD-dep_OxRdtase"/>
</dbReference>
<dbReference type="EC" id="2.1.1.61" evidence="10"/>
<evidence type="ECO:0000256" key="5">
    <source>
        <dbReference type="ARBA" id="ARBA00022691"/>
    </source>
</evidence>
<organism evidence="13 14">
    <name type="scientific">Fluviibacter phosphoraccumulans</name>
    <dbReference type="NCBI Taxonomy" id="1751046"/>
    <lineage>
        <taxon>Bacteria</taxon>
        <taxon>Pseudomonadati</taxon>
        <taxon>Pseudomonadota</taxon>
        <taxon>Betaproteobacteria</taxon>
        <taxon>Rhodocyclales</taxon>
        <taxon>Fluviibacteraceae</taxon>
        <taxon>Fluviibacter</taxon>
    </lineage>
</organism>
<evidence type="ECO:0000313" key="14">
    <source>
        <dbReference type="Proteomes" id="UP000463961"/>
    </source>
</evidence>
<dbReference type="Gene3D" id="3.30.9.10">
    <property type="entry name" value="D-Amino Acid Oxidase, subunit A, domain 2"/>
    <property type="match status" value="1"/>
</dbReference>
<evidence type="ECO:0000256" key="7">
    <source>
        <dbReference type="ARBA" id="ARBA00022827"/>
    </source>
</evidence>
<dbReference type="RefSeq" id="WP_162071246.1">
    <property type="nucleotide sequence ID" value="NZ_AP022345.1"/>
</dbReference>
<comment type="catalytic activity">
    <reaction evidence="10">
        <text>5-aminomethyl-2-thiouridine(34) in tRNA + S-adenosyl-L-methionine = 5-methylaminomethyl-2-thiouridine(34) in tRNA + S-adenosyl-L-homocysteine + H(+)</text>
        <dbReference type="Rhea" id="RHEA:19569"/>
        <dbReference type="Rhea" id="RHEA-COMP:10195"/>
        <dbReference type="Rhea" id="RHEA-COMP:10197"/>
        <dbReference type="ChEBI" id="CHEBI:15378"/>
        <dbReference type="ChEBI" id="CHEBI:57856"/>
        <dbReference type="ChEBI" id="CHEBI:59789"/>
        <dbReference type="ChEBI" id="CHEBI:74454"/>
        <dbReference type="ChEBI" id="CHEBI:74455"/>
        <dbReference type="EC" id="2.1.1.61"/>
    </reaction>
</comment>
<accession>A0A7R6R6T4</accession>
<evidence type="ECO:0000256" key="6">
    <source>
        <dbReference type="ARBA" id="ARBA00022694"/>
    </source>
</evidence>
<dbReference type="Gene3D" id="3.50.50.60">
    <property type="entry name" value="FAD/NAD(P)-binding domain"/>
    <property type="match status" value="1"/>
</dbReference>
<comment type="cofactor">
    <cofactor evidence="10">
        <name>FAD</name>
        <dbReference type="ChEBI" id="CHEBI:57692"/>
    </cofactor>
</comment>
<evidence type="ECO:0000313" key="13">
    <source>
        <dbReference type="EMBL" id="BBU69004.1"/>
    </source>
</evidence>
<dbReference type="GO" id="GO:0050660">
    <property type="term" value="F:flavin adenine dinucleotide binding"/>
    <property type="evidence" value="ECO:0007669"/>
    <property type="project" value="UniProtKB-UniRule"/>
</dbReference>
<comment type="subcellular location">
    <subcellularLocation>
        <location evidence="10">Cytoplasm</location>
    </subcellularLocation>
</comment>
<dbReference type="InterPro" id="IPR036188">
    <property type="entry name" value="FAD/NAD-bd_sf"/>
</dbReference>
<dbReference type="NCBIfam" id="NF033855">
    <property type="entry name" value="tRNA_MNMC2"/>
    <property type="match status" value="1"/>
</dbReference>
<protein>
    <recommendedName>
        <fullName evidence="10">tRNA 5-methylaminomethyl-2-thiouridine biosynthesis bifunctional protein MnmC</fullName>
        <shortName evidence="10">tRNA mnm(5)s(2)U biosynthesis bifunctional protein</shortName>
    </recommendedName>
    <domain>
        <recommendedName>
            <fullName evidence="10">tRNA (mnm(5)s(2)U34)-methyltransferase</fullName>
            <ecNumber evidence="10">2.1.1.61</ecNumber>
        </recommendedName>
    </domain>
    <domain>
        <recommendedName>
            <fullName evidence="10">FAD-dependent cmnm(5)s(2)U34 oxidoreductase</fullName>
            <ecNumber evidence="10">1.5.-.-</ecNumber>
        </recommendedName>
    </domain>
</protein>